<keyword evidence="2" id="KW-1185">Reference proteome</keyword>
<dbReference type="EMBL" id="CZPZ01000015">
    <property type="protein sequence ID" value="CUS36321.1"/>
    <property type="molecule type" value="Genomic_DNA"/>
</dbReference>
<gene>
    <name evidence="1" type="ORF">COMA2_220029</name>
</gene>
<accession>A0A0S4LFF6</accession>
<dbReference type="STRING" id="1742973.COMA2_220029"/>
<proteinExistence type="predicted"/>
<dbReference type="AlphaFoldDB" id="A0A0S4LFF6"/>
<protein>
    <submittedName>
        <fullName evidence="1">Uncharacterized protein</fullName>
    </submittedName>
</protein>
<reference evidence="2" key="1">
    <citation type="submission" date="2015-10" db="EMBL/GenBank/DDBJ databases">
        <authorList>
            <person name="Luecker S."/>
            <person name="Luecker S."/>
        </authorList>
    </citation>
    <scope>NUCLEOTIDE SEQUENCE [LARGE SCALE GENOMIC DNA]</scope>
</reference>
<dbReference type="Proteomes" id="UP000198736">
    <property type="component" value="Unassembled WGS sequence"/>
</dbReference>
<sequence>MPSEKLLAAYRLKEFVNDFAYGPIRYGGKSEMDS</sequence>
<evidence type="ECO:0000313" key="1">
    <source>
        <dbReference type="EMBL" id="CUS36321.1"/>
    </source>
</evidence>
<name>A0A0S4LFF6_9BACT</name>
<evidence type="ECO:0000313" key="2">
    <source>
        <dbReference type="Proteomes" id="UP000198736"/>
    </source>
</evidence>
<organism evidence="1 2">
    <name type="scientific">Candidatus Nitrospira nitrificans</name>
    <dbReference type="NCBI Taxonomy" id="1742973"/>
    <lineage>
        <taxon>Bacteria</taxon>
        <taxon>Pseudomonadati</taxon>
        <taxon>Nitrospirota</taxon>
        <taxon>Nitrospiria</taxon>
        <taxon>Nitrospirales</taxon>
        <taxon>Nitrospiraceae</taxon>
        <taxon>Nitrospira</taxon>
    </lineage>
</organism>